<evidence type="ECO:0000313" key="8">
    <source>
        <dbReference type="EMBL" id="PAA84332.1"/>
    </source>
</evidence>
<dbReference type="GO" id="GO:0016926">
    <property type="term" value="P:protein desumoylation"/>
    <property type="evidence" value="ECO:0007669"/>
    <property type="project" value="TreeGrafter"/>
</dbReference>
<dbReference type="Gene3D" id="3.40.395.10">
    <property type="entry name" value="Adenoviral Proteinase, Chain A"/>
    <property type="match status" value="1"/>
</dbReference>
<dbReference type="Proteomes" id="UP000215902">
    <property type="component" value="Unassembled WGS sequence"/>
</dbReference>
<accession>A0A267GGJ8</accession>
<dbReference type="PROSITE" id="PS50600">
    <property type="entry name" value="ULP_PROTEASE"/>
    <property type="match status" value="1"/>
</dbReference>
<dbReference type="InterPro" id="IPR051947">
    <property type="entry name" value="Sentrin-specific_protease"/>
</dbReference>
<feature type="region of interest" description="Disordered" evidence="6">
    <location>
        <begin position="619"/>
        <end position="651"/>
    </location>
</feature>
<name>A0A267GGJ8_9PLAT</name>
<evidence type="ECO:0000256" key="5">
    <source>
        <dbReference type="ARBA" id="ARBA00022801"/>
    </source>
</evidence>
<dbReference type="OrthoDB" id="442460at2759"/>
<dbReference type="PANTHER" id="PTHR46896:SF3">
    <property type="entry name" value="FI06413P-RELATED"/>
    <property type="match status" value="1"/>
</dbReference>
<dbReference type="GO" id="GO:0005737">
    <property type="term" value="C:cytoplasm"/>
    <property type="evidence" value="ECO:0007669"/>
    <property type="project" value="TreeGrafter"/>
</dbReference>
<dbReference type="InterPro" id="IPR038765">
    <property type="entry name" value="Papain-like_cys_pep_sf"/>
</dbReference>
<proteinExistence type="inferred from homology"/>
<dbReference type="EMBL" id="NIVC01000380">
    <property type="protein sequence ID" value="PAA84332.1"/>
    <property type="molecule type" value="Genomic_DNA"/>
</dbReference>
<sequence length="810" mass="87603">LNSPVIRTSKPSGVGVCGVESSADTPAAATAAASTAVDVETVGPIERLTATAADSSTITSDSATTTTAAASSAIPQMPVQTVMLRPSFSRNSAYYYSAAQRLNTTCSPPSKRLKETISFDSILPDRSNSNSIDNLSIPLSHTMIGKSKFRALTRIGLLRLSLDCVEFPFNNSSDGHNGSSDSVHREASLAYIRIPHKIVTVTYFATKPLAFIGYRPTDKVECARICQQAGLPEDYLCCATTGARRWVIGLVAEDKSDADPLVSNIQQLIHWYERAGSQLCVRIMKLNDVSGRSVLHDCDPQLLLAMTPSPTTTAAELTTTTTTTAATAITSPAEKAEDTAKTAISSEATTLGTTDSSAVIVVSEASNAVIPVSSVASSAAATPTLRLHPPSLQQQQQQQQQARRIVFIRTQASPSLSQPTQPAQAQLSLSSSSVQTVRIIISPSAAATSKAITLPTLVPQPPPPPPPPLIEKFTYRPGGSNGITITDTDLACLRSGNYLNDVIIDFYLKYILHELLTPEQRARTHLFNSFFYKRLAHCAGIEAAEAAAAAVAVDASVAAERRHASVAKWTRKVDLFSKDFIIIPINENYHWFLVVICFPMLAGCVDYNDMLNAERAAQTEATAGPNGTTAESTAPSNSSQDQAPQPLPAGAVRSDDGTLQLPCVLVFDSLSGTAHRGPNVKIIREYLQVEWDIKKRAGLGPKRFDKGTMRGFSPHVPQQPNFVDCGPYVLHYAEMFYKRPIPEFTKAYFQEHMRNWFNTAEIQNKRAEMQQLIVQLYRKLGPDKPHCGGDDDPIEESEVTAACQTESCRS</sequence>
<dbReference type="PANTHER" id="PTHR46896">
    <property type="entry name" value="SENTRIN-SPECIFIC PROTEASE"/>
    <property type="match status" value="1"/>
</dbReference>
<keyword evidence="5" id="KW-0378">Hydrolase</keyword>
<organism evidence="8 9">
    <name type="scientific">Macrostomum lignano</name>
    <dbReference type="NCBI Taxonomy" id="282301"/>
    <lineage>
        <taxon>Eukaryota</taxon>
        <taxon>Metazoa</taxon>
        <taxon>Spiralia</taxon>
        <taxon>Lophotrochozoa</taxon>
        <taxon>Platyhelminthes</taxon>
        <taxon>Rhabditophora</taxon>
        <taxon>Macrostomorpha</taxon>
        <taxon>Macrostomida</taxon>
        <taxon>Macrostomidae</taxon>
        <taxon>Macrostomum</taxon>
    </lineage>
</organism>
<evidence type="ECO:0000256" key="2">
    <source>
        <dbReference type="ARBA" id="ARBA00022553"/>
    </source>
</evidence>
<dbReference type="SUPFAM" id="SSF54001">
    <property type="entry name" value="Cysteine proteinases"/>
    <property type="match status" value="1"/>
</dbReference>
<evidence type="ECO:0000256" key="1">
    <source>
        <dbReference type="ARBA" id="ARBA00005234"/>
    </source>
</evidence>
<dbReference type="GO" id="GO:0070139">
    <property type="term" value="F:SUMO-specific endopeptidase activity"/>
    <property type="evidence" value="ECO:0007669"/>
    <property type="project" value="TreeGrafter"/>
</dbReference>
<dbReference type="GO" id="GO:0005634">
    <property type="term" value="C:nucleus"/>
    <property type="evidence" value="ECO:0007669"/>
    <property type="project" value="TreeGrafter"/>
</dbReference>
<feature type="domain" description="Ubiquitin-like protease family profile" evidence="7">
    <location>
        <begin position="483"/>
        <end position="736"/>
    </location>
</feature>
<protein>
    <recommendedName>
        <fullName evidence="7">Ubiquitin-like protease family profile domain-containing protein</fullName>
    </recommendedName>
</protein>
<evidence type="ECO:0000256" key="6">
    <source>
        <dbReference type="SAM" id="MobiDB-lite"/>
    </source>
</evidence>
<reference evidence="8 9" key="1">
    <citation type="submission" date="2017-06" db="EMBL/GenBank/DDBJ databases">
        <title>A platform for efficient transgenesis in Macrostomum lignano, a flatworm model organism for stem cell research.</title>
        <authorList>
            <person name="Berezikov E."/>
        </authorList>
    </citation>
    <scope>NUCLEOTIDE SEQUENCE [LARGE SCALE GENOMIC DNA]</scope>
    <source>
        <strain evidence="8">DV1</strain>
        <tissue evidence="8">Whole organism</tissue>
    </source>
</reference>
<keyword evidence="2" id="KW-0597">Phosphoprotein</keyword>
<dbReference type="Pfam" id="PF02902">
    <property type="entry name" value="Peptidase_C48"/>
    <property type="match status" value="1"/>
</dbReference>
<comment type="caution">
    <text evidence="8">The sequence shown here is derived from an EMBL/GenBank/DDBJ whole genome shotgun (WGS) entry which is preliminary data.</text>
</comment>
<keyword evidence="4" id="KW-0833">Ubl conjugation pathway</keyword>
<dbReference type="GO" id="GO:0006508">
    <property type="term" value="P:proteolysis"/>
    <property type="evidence" value="ECO:0007669"/>
    <property type="project" value="UniProtKB-KW"/>
</dbReference>
<evidence type="ECO:0000256" key="3">
    <source>
        <dbReference type="ARBA" id="ARBA00022670"/>
    </source>
</evidence>
<dbReference type="InterPro" id="IPR003653">
    <property type="entry name" value="Peptidase_C48_C"/>
</dbReference>
<feature type="compositionally biased region" description="Polar residues" evidence="6">
    <location>
        <begin position="619"/>
        <end position="643"/>
    </location>
</feature>
<evidence type="ECO:0000259" key="7">
    <source>
        <dbReference type="PROSITE" id="PS50600"/>
    </source>
</evidence>
<evidence type="ECO:0000313" key="9">
    <source>
        <dbReference type="Proteomes" id="UP000215902"/>
    </source>
</evidence>
<evidence type="ECO:0000256" key="4">
    <source>
        <dbReference type="ARBA" id="ARBA00022786"/>
    </source>
</evidence>
<keyword evidence="9" id="KW-1185">Reference proteome</keyword>
<dbReference type="AlphaFoldDB" id="A0A267GGJ8"/>
<keyword evidence="3" id="KW-0645">Protease</keyword>
<gene>
    <name evidence="8" type="ORF">BOX15_Mlig014410g3</name>
</gene>
<feature type="non-terminal residue" evidence="8">
    <location>
        <position position="1"/>
    </location>
</feature>
<comment type="similarity">
    <text evidence="1">Belongs to the peptidase C48 family.</text>
</comment>
<dbReference type="STRING" id="282301.A0A267GGJ8"/>